<comment type="caution">
    <text evidence="4">The sequence shown here is derived from an EMBL/GenBank/DDBJ whole genome shotgun (WGS) entry which is preliminary data.</text>
</comment>
<feature type="transmembrane region" description="Helical" evidence="2">
    <location>
        <begin position="246"/>
        <end position="267"/>
    </location>
</feature>
<reference evidence="4 5" key="1">
    <citation type="journal article" date="2018" name="Cell">
        <title>The Chara Genome: Secondary Complexity and Implications for Plant Terrestrialization.</title>
        <authorList>
            <person name="Nishiyama T."/>
            <person name="Sakayama H."/>
            <person name="Vries J.D."/>
            <person name="Buschmann H."/>
            <person name="Saint-Marcoux D."/>
            <person name="Ullrich K.K."/>
            <person name="Haas F.B."/>
            <person name="Vanderstraeten L."/>
            <person name="Becker D."/>
            <person name="Lang D."/>
            <person name="Vosolsobe S."/>
            <person name="Rombauts S."/>
            <person name="Wilhelmsson P.K.I."/>
            <person name="Janitza P."/>
            <person name="Kern R."/>
            <person name="Heyl A."/>
            <person name="Rumpler F."/>
            <person name="Villalobos L.I.A.C."/>
            <person name="Clay J.M."/>
            <person name="Skokan R."/>
            <person name="Toyoda A."/>
            <person name="Suzuki Y."/>
            <person name="Kagoshima H."/>
            <person name="Schijlen E."/>
            <person name="Tajeshwar N."/>
            <person name="Catarino B."/>
            <person name="Hetherington A.J."/>
            <person name="Saltykova A."/>
            <person name="Bonnot C."/>
            <person name="Breuninger H."/>
            <person name="Symeonidi A."/>
            <person name="Radhakrishnan G.V."/>
            <person name="Van Nieuwerburgh F."/>
            <person name="Deforce D."/>
            <person name="Chang C."/>
            <person name="Karol K.G."/>
            <person name="Hedrich R."/>
            <person name="Ulvskov P."/>
            <person name="Glockner G."/>
            <person name="Delwiche C.F."/>
            <person name="Petrasek J."/>
            <person name="Van de Peer Y."/>
            <person name="Friml J."/>
            <person name="Beilby M."/>
            <person name="Dolan L."/>
            <person name="Kohara Y."/>
            <person name="Sugano S."/>
            <person name="Fujiyama A."/>
            <person name="Delaux P.-M."/>
            <person name="Quint M."/>
            <person name="TheiBen G."/>
            <person name="Hagemann M."/>
            <person name="Harholt J."/>
            <person name="Dunand C."/>
            <person name="Zachgo S."/>
            <person name="Langdale J."/>
            <person name="Maumus F."/>
            <person name="Straeten D.V.D."/>
            <person name="Gould S.B."/>
            <person name="Rensing S.A."/>
        </authorList>
    </citation>
    <scope>NUCLEOTIDE SEQUENCE [LARGE SCALE GENOMIC DNA]</scope>
    <source>
        <strain evidence="4 5">S276</strain>
    </source>
</reference>
<dbReference type="STRING" id="69332.A0A388JX10"/>
<dbReference type="Pfam" id="PF00179">
    <property type="entry name" value="UQ_con"/>
    <property type="match status" value="1"/>
</dbReference>
<feature type="domain" description="UBC core" evidence="3">
    <location>
        <begin position="5"/>
        <end position="172"/>
    </location>
</feature>
<gene>
    <name evidence="4" type="ORF">CBR_g29935</name>
</gene>
<dbReference type="PROSITE" id="PS50127">
    <property type="entry name" value="UBC_2"/>
    <property type="match status" value="1"/>
</dbReference>
<evidence type="ECO:0000256" key="1">
    <source>
        <dbReference type="SAM" id="MobiDB-lite"/>
    </source>
</evidence>
<sequence length="273" mass="30018">MADKACVQRLQKEFKALSREPVPHVVAKPSPSDILEWHFVLEGSEGTPFQGGFYYGKLKFPPDYPFKPPGISMITPNGRFATHKKICMSMSDFHPESWNPMWSVSRLLLQTPVPRAQTAYMGVKKMDNAPTTGSINSTVEEKQLLAKQSLACNVKSATFRKLFPELVDKHNELLRLAKEEVERAAAEAAAKAAAPGTSKSGSEGGSQNSVRSRSKGRKTEESTAGGGGQQRNGGYGKTQQEKLRKLPAWFMALLMTFFAGIVALPLLSLDLRF</sequence>
<dbReference type="InterPro" id="IPR016135">
    <property type="entry name" value="UBQ-conjugating_enzyme/RWD"/>
</dbReference>
<name>A0A388JX10_CHABU</name>
<dbReference type="SUPFAM" id="SSF54495">
    <property type="entry name" value="UBC-like"/>
    <property type="match status" value="1"/>
</dbReference>
<organism evidence="4 5">
    <name type="scientific">Chara braunii</name>
    <name type="common">Braun's stonewort</name>
    <dbReference type="NCBI Taxonomy" id="69332"/>
    <lineage>
        <taxon>Eukaryota</taxon>
        <taxon>Viridiplantae</taxon>
        <taxon>Streptophyta</taxon>
        <taxon>Charophyceae</taxon>
        <taxon>Charales</taxon>
        <taxon>Characeae</taxon>
        <taxon>Chara</taxon>
    </lineage>
</organism>
<dbReference type="EMBL" id="BFEA01000027">
    <property type="protein sequence ID" value="GBG62329.1"/>
    <property type="molecule type" value="Genomic_DNA"/>
</dbReference>
<dbReference type="Proteomes" id="UP000265515">
    <property type="component" value="Unassembled WGS sequence"/>
</dbReference>
<dbReference type="Gramene" id="GBG62329">
    <property type="protein sequence ID" value="GBG62329"/>
    <property type="gene ID" value="CBR_g29935"/>
</dbReference>
<evidence type="ECO:0000256" key="2">
    <source>
        <dbReference type="SAM" id="Phobius"/>
    </source>
</evidence>
<evidence type="ECO:0000313" key="5">
    <source>
        <dbReference type="Proteomes" id="UP000265515"/>
    </source>
</evidence>
<feature type="region of interest" description="Disordered" evidence="1">
    <location>
        <begin position="187"/>
        <end position="238"/>
    </location>
</feature>
<keyword evidence="2" id="KW-0472">Membrane</keyword>
<accession>A0A388JX10</accession>
<feature type="compositionally biased region" description="Polar residues" evidence="1">
    <location>
        <begin position="197"/>
        <end position="211"/>
    </location>
</feature>
<evidence type="ECO:0000313" key="4">
    <source>
        <dbReference type="EMBL" id="GBG62329.1"/>
    </source>
</evidence>
<keyword evidence="5" id="KW-1185">Reference proteome</keyword>
<dbReference type="Gene3D" id="3.10.110.10">
    <property type="entry name" value="Ubiquitin Conjugating Enzyme"/>
    <property type="match status" value="1"/>
</dbReference>
<dbReference type="OrthoDB" id="1158011at2759"/>
<dbReference type="InterPro" id="IPR000608">
    <property type="entry name" value="UBC"/>
</dbReference>
<evidence type="ECO:0000259" key="3">
    <source>
        <dbReference type="PROSITE" id="PS50127"/>
    </source>
</evidence>
<keyword evidence="2" id="KW-0812">Transmembrane</keyword>
<feature type="compositionally biased region" description="Gly residues" evidence="1">
    <location>
        <begin position="224"/>
        <end position="236"/>
    </location>
</feature>
<dbReference type="CDD" id="cd23799">
    <property type="entry name" value="UBCc_UBE2J"/>
    <property type="match status" value="1"/>
</dbReference>
<proteinExistence type="predicted"/>
<dbReference type="SMART" id="SM00212">
    <property type="entry name" value="UBCc"/>
    <property type="match status" value="1"/>
</dbReference>
<dbReference type="InterPro" id="IPR050113">
    <property type="entry name" value="Ub_conjugating_enzyme"/>
</dbReference>
<dbReference type="AlphaFoldDB" id="A0A388JX10"/>
<protein>
    <recommendedName>
        <fullName evidence="3">UBC core domain-containing protein</fullName>
    </recommendedName>
</protein>
<keyword evidence="2" id="KW-1133">Transmembrane helix</keyword>
<dbReference type="PANTHER" id="PTHR24067">
    <property type="entry name" value="UBIQUITIN-CONJUGATING ENZYME E2"/>
    <property type="match status" value="1"/>
</dbReference>